<sequence length="94" mass="11080">MESAIWLAALSDIRRRIQAARKWQETASLEEVKDHAWQLEVLERMHSEIFARLMIFEIDWEQRPDGSIGTADILRGDFELRYSPGFYGEKVVIR</sequence>
<dbReference type="EMBL" id="LR746496">
    <property type="protein sequence ID" value="CAA7602457.1"/>
    <property type="molecule type" value="Genomic_DNA"/>
</dbReference>
<dbReference type="RefSeq" id="WP_240985821.1">
    <property type="nucleotide sequence ID" value="NZ_CDGJ01000005.1"/>
</dbReference>
<keyword evidence="3" id="KW-1185">Reference proteome</keyword>
<dbReference type="AlphaFoldDB" id="A0A8S0XZD5"/>
<accession>A0A8S0XZD5</accession>
<proteinExistence type="predicted"/>
<dbReference type="EMBL" id="CDGJ01000005">
    <property type="protein sequence ID" value="CEJ05912.1"/>
    <property type="molecule type" value="Genomic_DNA"/>
</dbReference>
<gene>
    <name evidence="2" type="ORF">DEACI_0332</name>
    <name evidence="1" type="ORF">DEACI_3131</name>
</gene>
<evidence type="ECO:0000313" key="1">
    <source>
        <dbReference type="EMBL" id="CAA7602457.1"/>
    </source>
</evidence>
<dbReference type="Proteomes" id="UP001071230">
    <property type="component" value="Unassembled WGS sequence"/>
</dbReference>
<evidence type="ECO:0000313" key="3">
    <source>
        <dbReference type="Proteomes" id="UP001071230"/>
    </source>
</evidence>
<protein>
    <submittedName>
        <fullName evidence="1">Uncharacterized protein</fullName>
    </submittedName>
</protein>
<reference evidence="1" key="2">
    <citation type="submission" date="2020-01" db="EMBL/GenBank/DDBJ databases">
        <authorList>
            <person name="Hornung B."/>
        </authorList>
    </citation>
    <scope>NUCLEOTIDE SEQUENCE</scope>
    <source>
        <strain evidence="1">PacBioINE</strain>
    </source>
</reference>
<name>A0A8S0XZD5_9FIRM</name>
<organism evidence="1">
    <name type="scientific">Acididesulfobacillus acetoxydans</name>
    <dbReference type="NCBI Taxonomy" id="1561005"/>
    <lineage>
        <taxon>Bacteria</taxon>
        <taxon>Bacillati</taxon>
        <taxon>Bacillota</taxon>
        <taxon>Clostridia</taxon>
        <taxon>Eubacteriales</taxon>
        <taxon>Peptococcaceae</taxon>
        <taxon>Acididesulfobacillus</taxon>
    </lineage>
</organism>
<reference evidence="2" key="1">
    <citation type="submission" date="2014-11" db="EMBL/GenBank/DDBJ databases">
        <authorList>
            <person name="Hornung B.V."/>
        </authorList>
    </citation>
    <scope>NUCLEOTIDE SEQUENCE</scope>
    <source>
        <strain evidence="2">INE</strain>
    </source>
</reference>
<dbReference type="Proteomes" id="UP000836597">
    <property type="component" value="Chromosome"/>
</dbReference>
<dbReference type="KEGG" id="aacx:DEACI_3131"/>
<evidence type="ECO:0000313" key="2">
    <source>
        <dbReference type="EMBL" id="CEJ05912.1"/>
    </source>
</evidence>